<keyword evidence="4 8" id="KW-0067">ATP-binding</keyword>
<comment type="similarity">
    <text evidence="8">Belongs to the class-I aminoacyl-tRNA synthetase family.</text>
</comment>
<dbReference type="PANTHER" id="PTHR43326:SF1">
    <property type="entry name" value="METHIONINE--TRNA LIGASE, MITOCHONDRIAL"/>
    <property type="match status" value="1"/>
</dbReference>
<dbReference type="GO" id="GO:0005739">
    <property type="term" value="C:mitochondrion"/>
    <property type="evidence" value="ECO:0007669"/>
    <property type="project" value="UniProtKB-ARBA"/>
</dbReference>
<dbReference type="SUPFAM" id="SSF47323">
    <property type="entry name" value="Anticodon-binding domain of a subclass of class I aminoacyl-tRNA synthetases"/>
    <property type="match status" value="1"/>
</dbReference>
<evidence type="ECO:0000259" key="9">
    <source>
        <dbReference type="Pfam" id="PF09334"/>
    </source>
</evidence>
<dbReference type="GO" id="GO:0004825">
    <property type="term" value="F:methionine-tRNA ligase activity"/>
    <property type="evidence" value="ECO:0007669"/>
    <property type="project" value="UniProtKB-EC"/>
</dbReference>
<keyword evidence="6 8" id="KW-0030">Aminoacyl-tRNA synthetase</keyword>
<evidence type="ECO:0000256" key="6">
    <source>
        <dbReference type="ARBA" id="ARBA00023146"/>
    </source>
</evidence>
<proteinExistence type="inferred from homology"/>
<evidence type="ECO:0000259" key="10">
    <source>
        <dbReference type="Pfam" id="PF19303"/>
    </source>
</evidence>
<dbReference type="Pfam" id="PF19303">
    <property type="entry name" value="Anticodon_3"/>
    <property type="match status" value="1"/>
</dbReference>
<dbReference type="InterPro" id="IPR009080">
    <property type="entry name" value="tRNAsynth_Ia_anticodon-bd"/>
</dbReference>
<evidence type="ECO:0000313" key="11">
    <source>
        <dbReference type="EMBL" id="KAJ8601588.1"/>
    </source>
</evidence>
<dbReference type="Gene3D" id="2.170.220.10">
    <property type="match status" value="1"/>
</dbReference>
<dbReference type="GO" id="GO:0005524">
    <property type="term" value="F:ATP binding"/>
    <property type="evidence" value="ECO:0007669"/>
    <property type="project" value="UniProtKB-KW"/>
</dbReference>
<dbReference type="InterPro" id="IPR033911">
    <property type="entry name" value="MetRS_core"/>
</dbReference>
<dbReference type="InterPro" id="IPR014729">
    <property type="entry name" value="Rossmann-like_a/b/a_fold"/>
</dbReference>
<evidence type="ECO:0000256" key="5">
    <source>
        <dbReference type="ARBA" id="ARBA00022917"/>
    </source>
</evidence>
<name>A0AAD7XJE8_9STRA</name>
<reference evidence="11" key="1">
    <citation type="submission" date="2023-01" db="EMBL/GenBank/DDBJ databases">
        <title>Metagenome sequencing of chrysophaentin producing Chrysophaeum taylorii.</title>
        <authorList>
            <person name="Davison J."/>
            <person name="Bewley C."/>
        </authorList>
    </citation>
    <scope>NUCLEOTIDE SEQUENCE</scope>
    <source>
        <strain evidence="11">NIES-1699</strain>
    </source>
</reference>
<keyword evidence="12" id="KW-1185">Reference proteome</keyword>
<feature type="domain" description="Methionyl/Leucyl tRNA synthetase" evidence="9">
    <location>
        <begin position="26"/>
        <end position="167"/>
    </location>
</feature>
<dbReference type="GO" id="GO:0006431">
    <property type="term" value="P:methionyl-tRNA aminoacylation"/>
    <property type="evidence" value="ECO:0007669"/>
    <property type="project" value="InterPro"/>
</dbReference>
<dbReference type="HAMAP" id="MF_01228">
    <property type="entry name" value="Met_tRNA_synth_type2"/>
    <property type="match status" value="1"/>
</dbReference>
<dbReference type="SUPFAM" id="SSF52374">
    <property type="entry name" value="Nucleotidylyl transferase"/>
    <property type="match status" value="1"/>
</dbReference>
<protein>
    <recommendedName>
        <fullName evidence="1">methionine--tRNA ligase</fullName>
        <ecNumber evidence="1">6.1.1.10</ecNumber>
    </recommendedName>
</protein>
<evidence type="ECO:0000256" key="8">
    <source>
        <dbReference type="RuleBase" id="RU363039"/>
    </source>
</evidence>
<dbReference type="InterPro" id="IPR023457">
    <property type="entry name" value="Met-tRNA_synth_2"/>
</dbReference>
<dbReference type="Pfam" id="PF09334">
    <property type="entry name" value="tRNA-synt_1g"/>
    <property type="match status" value="2"/>
</dbReference>
<accession>A0AAD7XJE8</accession>
<dbReference type="PRINTS" id="PR01041">
    <property type="entry name" value="TRNASYNTHMET"/>
</dbReference>
<dbReference type="EC" id="6.1.1.10" evidence="1"/>
<dbReference type="FunFam" id="2.170.220.10:FF:000001">
    <property type="entry name" value="methionine--tRNA ligase, mitochondrial"/>
    <property type="match status" value="1"/>
</dbReference>
<dbReference type="InterPro" id="IPR015413">
    <property type="entry name" value="Methionyl/Leucyl_tRNA_Synth"/>
</dbReference>
<dbReference type="InterPro" id="IPR041872">
    <property type="entry name" value="Anticodon_Met"/>
</dbReference>
<dbReference type="EMBL" id="JAQMWT010000419">
    <property type="protein sequence ID" value="KAJ8601588.1"/>
    <property type="molecule type" value="Genomic_DNA"/>
</dbReference>
<organism evidence="11 12">
    <name type="scientific">Chrysophaeum taylorii</name>
    <dbReference type="NCBI Taxonomy" id="2483200"/>
    <lineage>
        <taxon>Eukaryota</taxon>
        <taxon>Sar</taxon>
        <taxon>Stramenopiles</taxon>
        <taxon>Ochrophyta</taxon>
        <taxon>Pelagophyceae</taxon>
        <taxon>Pelagomonadales</taxon>
        <taxon>Pelagomonadaceae</taxon>
        <taxon>Chrysophaeum</taxon>
    </lineage>
</organism>
<dbReference type="Gene3D" id="3.40.50.620">
    <property type="entry name" value="HUPs"/>
    <property type="match status" value="1"/>
</dbReference>
<comment type="caution">
    <text evidence="11">The sequence shown here is derived from an EMBL/GenBank/DDBJ whole genome shotgun (WGS) entry which is preliminary data.</text>
</comment>
<dbReference type="PANTHER" id="PTHR43326">
    <property type="entry name" value="METHIONYL-TRNA SYNTHETASE"/>
    <property type="match status" value="1"/>
</dbReference>
<evidence type="ECO:0000256" key="2">
    <source>
        <dbReference type="ARBA" id="ARBA00022598"/>
    </source>
</evidence>
<evidence type="ECO:0000256" key="1">
    <source>
        <dbReference type="ARBA" id="ARBA00012838"/>
    </source>
</evidence>
<keyword evidence="5 8" id="KW-0648">Protein biosynthesis</keyword>
<feature type="domain" description="Methionyl-tRNA synthetase anticodon-binding" evidence="10">
    <location>
        <begin position="423"/>
        <end position="490"/>
    </location>
</feature>
<keyword evidence="3 8" id="KW-0547">Nucleotide-binding</keyword>
<keyword evidence="2 8" id="KW-0436">Ligase</keyword>
<feature type="domain" description="Methionyl/Leucyl tRNA synthetase" evidence="9">
    <location>
        <begin position="172"/>
        <end position="377"/>
    </location>
</feature>
<evidence type="ECO:0000313" key="12">
    <source>
        <dbReference type="Proteomes" id="UP001230188"/>
    </source>
</evidence>
<dbReference type="AlphaFoldDB" id="A0AAD7XJE8"/>
<evidence type="ECO:0000256" key="4">
    <source>
        <dbReference type="ARBA" id="ARBA00022840"/>
    </source>
</evidence>
<dbReference type="CDD" id="cd00814">
    <property type="entry name" value="MetRS_core"/>
    <property type="match status" value="1"/>
</dbReference>
<sequence>MRRASSLLPVTTAAAAAAALRPASPVYVTTPIYYVNAEPHIGHAYTSIACDAACRFARLDGYTTKLVTGTDEHGQKVEASAAAAGVEPMEFATRMSSKFRSLADSFEVDYDRFIRTTDSDHSECVKHFWEKLEENGKIYLGAYEGWYCVRDECYYAESELVDGKAPTGADVEWLAEASYFFKLSEYQDELIRLYETDEILVMPKARKNEVLAFLKNQDLRDLSVSRTTFDWGLRVPKDDSHVVYVWIDALCNYLTAIGYPSEEWRTWWEDVTHVVGKDILRFHAIYWPALCLAAGLAPPRRIVAHGWWTKDGAKISKSLGNTVDPNDLLRIYGLDATRFFLLSAVPFGSDGDFSRAAMLASANGFLANALGNLAQRVCTMLFKHQAQTPGSDDLDSNADSLLTACYALPDAMRPRVRHYRFDLALQEVEAVVRAANRYFDAAEPWQLKKSDTSAMLRVLSASLETLRCVAIAYQPFMPTAATRLLDQLQVPPDCRSIAHIHPDYRLPAGMLYGDQVMTMVGGD</sequence>
<gene>
    <name evidence="11" type="ORF">CTAYLR_010141</name>
</gene>
<dbReference type="Proteomes" id="UP001230188">
    <property type="component" value="Unassembled WGS sequence"/>
</dbReference>
<evidence type="ECO:0000256" key="3">
    <source>
        <dbReference type="ARBA" id="ARBA00022741"/>
    </source>
</evidence>
<dbReference type="Gene3D" id="1.10.730.10">
    <property type="entry name" value="Isoleucyl-tRNA Synthetase, Domain 1"/>
    <property type="match status" value="1"/>
</dbReference>
<evidence type="ECO:0000256" key="7">
    <source>
        <dbReference type="ARBA" id="ARBA00047364"/>
    </source>
</evidence>
<comment type="catalytic activity">
    <reaction evidence="7">
        <text>tRNA(Met) + L-methionine + ATP = L-methionyl-tRNA(Met) + AMP + diphosphate</text>
        <dbReference type="Rhea" id="RHEA:13481"/>
        <dbReference type="Rhea" id="RHEA-COMP:9667"/>
        <dbReference type="Rhea" id="RHEA-COMP:9698"/>
        <dbReference type="ChEBI" id="CHEBI:30616"/>
        <dbReference type="ChEBI" id="CHEBI:33019"/>
        <dbReference type="ChEBI" id="CHEBI:57844"/>
        <dbReference type="ChEBI" id="CHEBI:78442"/>
        <dbReference type="ChEBI" id="CHEBI:78530"/>
        <dbReference type="ChEBI" id="CHEBI:456215"/>
        <dbReference type="EC" id="6.1.1.10"/>
    </reaction>
</comment>
<dbReference type="CDD" id="cd07957">
    <property type="entry name" value="Anticodon_Ia_Met"/>
    <property type="match status" value="1"/>
</dbReference>